<sequence length="435" mass="48913">MLLKSLEPFFGIPSAPNTIIYNTFWLAALTFLNIFYINEHHVKIARHITKKIKNIFIQALALCFLNSIPKIILMVNLYRTSSIQVFASAISGTTQISMAISLALVLILAKTNCFVHHISFYKDILFLEASHLLLLIMFTNTTDTLTAPLMALGVFSTFLFNTFSLPQYISQASNNDGQEIISSETQPPSTSLVLYPLRFVFNLVFLDPSHLFPSSSKKTPYTVALSPIINFLIGALYFRMRMGRFELLLSLMCSFLVGLLLYMMVRKRILSTISCLYSLAASILFFSIIMESFINLATHVSSATGLGIQFLSGTFLSLQCNLMEIVTCLNYNGGEMLVISSCSILYTHMYNILLFFPVTKLLLGKTGAYAQSHNISNAPFVYFSYVFILAEIKVIFVNYLLRHHKLTKDLGYTLIAIYVLFITGFAIEGKSHLCK</sequence>
<proteinExistence type="predicted"/>
<dbReference type="GeneID" id="20521814"/>
<feature type="transmembrane region" description="Helical" evidence="1">
    <location>
        <begin position="59"/>
        <end position="79"/>
    </location>
</feature>
<feature type="transmembrane region" description="Helical" evidence="1">
    <location>
        <begin position="337"/>
        <end position="359"/>
    </location>
</feature>
<dbReference type="Proteomes" id="UP000010094">
    <property type="component" value="Chromosome VIII"/>
</dbReference>
<dbReference type="VEuPathDB" id="MicrosporidiaDB:EROM_080780"/>
<keyword evidence="1" id="KW-1133">Transmembrane helix</keyword>
<feature type="transmembrane region" description="Helical" evidence="1">
    <location>
        <begin position="410"/>
        <end position="427"/>
    </location>
</feature>
<accession>I7ASS5</accession>
<dbReference type="AlphaFoldDB" id="I7ASS5"/>
<dbReference type="RefSeq" id="XP_009264994.1">
    <property type="nucleotide sequence ID" value="XM_009266719.1"/>
</dbReference>
<evidence type="ECO:0000256" key="1">
    <source>
        <dbReference type="SAM" id="Phobius"/>
    </source>
</evidence>
<dbReference type="EMBL" id="CP003525">
    <property type="protein sequence ID" value="AFN83497.1"/>
    <property type="molecule type" value="Genomic_DNA"/>
</dbReference>
<feature type="transmembrane region" description="Helical" evidence="1">
    <location>
        <begin position="20"/>
        <end position="38"/>
    </location>
</feature>
<dbReference type="OrthoDB" id="407410at2759"/>
<gene>
    <name evidence="2" type="ordered locus">EROM_080780</name>
</gene>
<feature type="transmembrane region" description="Helical" evidence="1">
    <location>
        <begin position="221"/>
        <end position="239"/>
    </location>
</feature>
<keyword evidence="1" id="KW-0812">Transmembrane</keyword>
<evidence type="ECO:0000313" key="3">
    <source>
        <dbReference type="Proteomes" id="UP000010094"/>
    </source>
</evidence>
<protein>
    <submittedName>
        <fullName evidence="2">Uncharacterized protein</fullName>
    </submittedName>
</protein>
<feature type="transmembrane region" description="Helical" evidence="1">
    <location>
        <begin position="379"/>
        <end position="401"/>
    </location>
</feature>
<evidence type="ECO:0000313" key="2">
    <source>
        <dbReference type="EMBL" id="AFN83497.1"/>
    </source>
</evidence>
<feature type="transmembrane region" description="Helical" evidence="1">
    <location>
        <begin position="269"/>
        <end position="290"/>
    </location>
</feature>
<name>I7ASS5_ENCRO</name>
<dbReference type="HOGENOM" id="CLU_630091_0_0_1"/>
<feature type="transmembrane region" description="Helical" evidence="1">
    <location>
        <begin position="245"/>
        <end position="262"/>
    </location>
</feature>
<organism evidence="2 3">
    <name type="scientific">Encephalitozoon romaleae (strain SJ-2008)</name>
    <name type="common">Microsporidian parasite</name>
    <dbReference type="NCBI Taxonomy" id="1178016"/>
    <lineage>
        <taxon>Eukaryota</taxon>
        <taxon>Fungi</taxon>
        <taxon>Fungi incertae sedis</taxon>
        <taxon>Microsporidia</taxon>
        <taxon>Unikaryonidae</taxon>
        <taxon>Encephalitozoon</taxon>
    </lineage>
</organism>
<reference evidence="2 3" key="1">
    <citation type="journal article" date="2012" name="Proc. Natl. Acad. Sci. U.S.A.">
        <title>Gain and loss of multiple functionally related, horizontally transferred genes in the reduced genomes of two microsporidian parasites.</title>
        <authorList>
            <person name="Pombert J.-F."/>
            <person name="Selman M."/>
            <person name="Burki F."/>
            <person name="Bardell F.T."/>
            <person name="Farinelli L."/>
            <person name="Solter L.F."/>
            <person name="Whitman D.W."/>
            <person name="Weiss L.M."/>
            <person name="Corradi N."/>
            <person name="Keeling P.J."/>
        </authorList>
    </citation>
    <scope>NUCLEOTIDE SEQUENCE [LARGE SCALE GENOMIC DNA]</scope>
    <source>
        <strain evidence="2 3">SJ-2008</strain>
    </source>
</reference>
<keyword evidence="3" id="KW-1185">Reference proteome</keyword>
<keyword evidence="1" id="KW-0472">Membrane</keyword>
<dbReference type="KEGG" id="ero:EROM_080780"/>